<evidence type="ECO:0000256" key="1">
    <source>
        <dbReference type="ARBA" id="ARBA00011900"/>
    </source>
</evidence>
<evidence type="ECO:0000256" key="2">
    <source>
        <dbReference type="ARBA" id="ARBA00022603"/>
    </source>
</evidence>
<dbReference type="GO" id="GO:0009007">
    <property type="term" value="F:site-specific DNA-methyltransferase (adenine-specific) activity"/>
    <property type="evidence" value="ECO:0007669"/>
    <property type="project" value="UniProtKB-EC"/>
</dbReference>
<keyword evidence="2" id="KW-0489">Methyltransferase</keyword>
<evidence type="ECO:0000259" key="6">
    <source>
        <dbReference type="Pfam" id="PF07669"/>
    </source>
</evidence>
<dbReference type="InterPro" id="IPR011639">
    <property type="entry name" value="MethylTrfase_TaqI-like_dom"/>
</dbReference>
<dbReference type="EC" id="2.1.1.72" evidence="1"/>
<dbReference type="PANTHER" id="PTHR33841">
    <property type="entry name" value="DNA METHYLTRANSFERASE YEEA-RELATED"/>
    <property type="match status" value="1"/>
</dbReference>
<dbReference type="InterPro" id="IPR050953">
    <property type="entry name" value="N4_N6_ade-DNA_methylase"/>
</dbReference>
<keyword evidence="4" id="KW-0949">S-adenosyl-L-methionine</keyword>
<comment type="caution">
    <text evidence="7">The sequence shown here is derived from an EMBL/GenBank/DDBJ whole genome shotgun (WGS) entry which is preliminary data.</text>
</comment>
<feature type="domain" description="Type II methyltransferase M.TaqI-like" evidence="6">
    <location>
        <begin position="46"/>
        <end position="135"/>
    </location>
</feature>
<accession>A0A0F9IGL6</accession>
<dbReference type="Pfam" id="PF07669">
    <property type="entry name" value="Eco57I"/>
    <property type="match status" value="1"/>
</dbReference>
<keyword evidence="3" id="KW-0808">Transferase</keyword>
<dbReference type="SUPFAM" id="SSF53335">
    <property type="entry name" value="S-adenosyl-L-methionine-dependent methyltransferases"/>
    <property type="match status" value="1"/>
</dbReference>
<sequence>MRKKQNFLKLLNIGNSITATYFWPITEQFLKNYPNNTILDEFKEGILSDINKEILRKANQIAFSNHFFHWYLEFPEIFRRKAKGFDIIITNPPYISLKEIILEEKHYYKNQYQSAVQQYDLYSLFLERCFVLLKLNLLCLESFHG</sequence>
<dbReference type="GO" id="GO:0032259">
    <property type="term" value="P:methylation"/>
    <property type="evidence" value="ECO:0007669"/>
    <property type="project" value="UniProtKB-KW"/>
</dbReference>
<comment type="catalytic activity">
    <reaction evidence="5">
        <text>a 2'-deoxyadenosine in DNA + S-adenosyl-L-methionine = an N(6)-methyl-2'-deoxyadenosine in DNA + S-adenosyl-L-homocysteine + H(+)</text>
        <dbReference type="Rhea" id="RHEA:15197"/>
        <dbReference type="Rhea" id="RHEA-COMP:12418"/>
        <dbReference type="Rhea" id="RHEA-COMP:12419"/>
        <dbReference type="ChEBI" id="CHEBI:15378"/>
        <dbReference type="ChEBI" id="CHEBI:57856"/>
        <dbReference type="ChEBI" id="CHEBI:59789"/>
        <dbReference type="ChEBI" id="CHEBI:90615"/>
        <dbReference type="ChEBI" id="CHEBI:90616"/>
        <dbReference type="EC" id="2.1.1.72"/>
    </reaction>
</comment>
<dbReference type="GO" id="GO:0006304">
    <property type="term" value="P:DNA modification"/>
    <property type="evidence" value="ECO:0007669"/>
    <property type="project" value="InterPro"/>
</dbReference>
<dbReference type="InterPro" id="IPR002052">
    <property type="entry name" value="DNA_methylase_N6_adenine_CS"/>
</dbReference>
<evidence type="ECO:0000256" key="3">
    <source>
        <dbReference type="ARBA" id="ARBA00022679"/>
    </source>
</evidence>
<protein>
    <recommendedName>
        <fullName evidence="1">site-specific DNA-methyltransferase (adenine-specific)</fullName>
        <ecNumber evidence="1">2.1.1.72</ecNumber>
    </recommendedName>
</protein>
<dbReference type="EMBL" id="LAZR01019338">
    <property type="protein sequence ID" value="KKL92910.1"/>
    <property type="molecule type" value="Genomic_DNA"/>
</dbReference>
<dbReference type="PROSITE" id="PS00092">
    <property type="entry name" value="N6_MTASE"/>
    <property type="match status" value="1"/>
</dbReference>
<evidence type="ECO:0000256" key="4">
    <source>
        <dbReference type="ARBA" id="ARBA00022691"/>
    </source>
</evidence>
<dbReference type="AlphaFoldDB" id="A0A0F9IGL6"/>
<dbReference type="InterPro" id="IPR029063">
    <property type="entry name" value="SAM-dependent_MTases_sf"/>
</dbReference>
<dbReference type="PANTHER" id="PTHR33841:SF1">
    <property type="entry name" value="DNA METHYLTRANSFERASE A"/>
    <property type="match status" value="1"/>
</dbReference>
<name>A0A0F9IGL6_9ZZZZ</name>
<dbReference type="GO" id="GO:0003676">
    <property type="term" value="F:nucleic acid binding"/>
    <property type="evidence" value="ECO:0007669"/>
    <property type="project" value="InterPro"/>
</dbReference>
<evidence type="ECO:0000313" key="7">
    <source>
        <dbReference type="EMBL" id="KKL92910.1"/>
    </source>
</evidence>
<reference evidence="7" key="1">
    <citation type="journal article" date="2015" name="Nature">
        <title>Complex archaea that bridge the gap between prokaryotes and eukaryotes.</title>
        <authorList>
            <person name="Spang A."/>
            <person name="Saw J.H."/>
            <person name="Jorgensen S.L."/>
            <person name="Zaremba-Niedzwiedzka K."/>
            <person name="Martijn J."/>
            <person name="Lind A.E."/>
            <person name="van Eijk R."/>
            <person name="Schleper C."/>
            <person name="Guy L."/>
            <person name="Ettema T.J."/>
        </authorList>
    </citation>
    <scope>NUCLEOTIDE SEQUENCE</scope>
</reference>
<dbReference type="Gene3D" id="3.40.50.150">
    <property type="entry name" value="Vaccinia Virus protein VP39"/>
    <property type="match status" value="1"/>
</dbReference>
<organism evidence="7">
    <name type="scientific">marine sediment metagenome</name>
    <dbReference type="NCBI Taxonomy" id="412755"/>
    <lineage>
        <taxon>unclassified sequences</taxon>
        <taxon>metagenomes</taxon>
        <taxon>ecological metagenomes</taxon>
    </lineage>
</organism>
<proteinExistence type="predicted"/>
<evidence type="ECO:0000256" key="5">
    <source>
        <dbReference type="ARBA" id="ARBA00047942"/>
    </source>
</evidence>
<gene>
    <name evidence="7" type="ORF">LCGC14_1879980</name>
</gene>